<dbReference type="InterPro" id="IPR015795">
    <property type="entry name" value="Pyrv_Knase_C"/>
</dbReference>
<dbReference type="Pfam" id="PF02887">
    <property type="entry name" value="PK_C"/>
    <property type="match status" value="1"/>
</dbReference>
<keyword evidence="4 13" id="KW-0808">Transferase</keyword>
<evidence type="ECO:0000313" key="16">
    <source>
        <dbReference type="EMBL" id="URJ28314.1"/>
    </source>
</evidence>
<keyword evidence="7 13" id="KW-0418">Kinase</keyword>
<evidence type="ECO:0000313" key="17">
    <source>
        <dbReference type="Proteomes" id="UP001056209"/>
    </source>
</evidence>
<dbReference type="SUPFAM" id="SSF51621">
    <property type="entry name" value="Phosphoenolpyruvate/pyruvate domain"/>
    <property type="match status" value="1"/>
</dbReference>
<dbReference type="PRINTS" id="PR01050">
    <property type="entry name" value="PYRUVTKNASE"/>
</dbReference>
<evidence type="ECO:0000256" key="6">
    <source>
        <dbReference type="ARBA" id="ARBA00022741"/>
    </source>
</evidence>
<gene>
    <name evidence="16" type="primary">pyk</name>
    <name evidence="16" type="ORF">M9393_00930</name>
</gene>
<dbReference type="Gene3D" id="3.40.1380.20">
    <property type="entry name" value="Pyruvate kinase, C-terminal domain"/>
    <property type="match status" value="1"/>
</dbReference>
<dbReference type="GO" id="GO:0005524">
    <property type="term" value="F:ATP binding"/>
    <property type="evidence" value="ECO:0007669"/>
    <property type="project" value="UniProtKB-KW"/>
</dbReference>
<proteinExistence type="inferred from homology"/>
<keyword evidence="6" id="KW-0547">Nucleotide-binding</keyword>
<keyword evidence="8" id="KW-0067">ATP-binding</keyword>
<accession>A0A9Q8TW86</accession>
<dbReference type="GO" id="GO:0004743">
    <property type="term" value="F:pyruvate kinase activity"/>
    <property type="evidence" value="ECO:0007669"/>
    <property type="project" value="UniProtKB-UniRule"/>
</dbReference>
<dbReference type="InterPro" id="IPR040442">
    <property type="entry name" value="Pyrv_kinase-like_dom_sf"/>
</dbReference>
<keyword evidence="11 16" id="KW-0670">Pyruvate</keyword>
<name>A0A9Q8TW86_9ENTR</name>
<dbReference type="PANTHER" id="PTHR11817">
    <property type="entry name" value="PYRUVATE KINASE"/>
    <property type="match status" value="1"/>
</dbReference>
<dbReference type="Pfam" id="PF00224">
    <property type="entry name" value="PK"/>
    <property type="match status" value="1"/>
</dbReference>
<evidence type="ECO:0000256" key="2">
    <source>
        <dbReference type="ARBA" id="ARBA00008663"/>
    </source>
</evidence>
<evidence type="ECO:0000256" key="5">
    <source>
        <dbReference type="ARBA" id="ARBA00022723"/>
    </source>
</evidence>
<dbReference type="SUPFAM" id="SSF50800">
    <property type="entry name" value="PK beta-barrel domain-like"/>
    <property type="match status" value="1"/>
</dbReference>
<reference evidence="16" key="1">
    <citation type="submission" date="2022-05" db="EMBL/GenBank/DDBJ databases">
        <title>Impact of host demography and evolutionary history on endosymbiont molecular evolution: a test in carpenter ants (Genus Camponotus) and their Blochmannia endosymbionts.</title>
        <authorList>
            <person name="Manthey J.D."/>
            <person name="Giron J.C."/>
            <person name="Hruska J.P."/>
        </authorList>
    </citation>
    <scope>NUCLEOTIDE SEQUENCE</scope>
    <source>
        <strain evidence="16">C-039</strain>
    </source>
</reference>
<dbReference type="SUPFAM" id="SSF52935">
    <property type="entry name" value="PK C-terminal domain-like"/>
    <property type="match status" value="1"/>
</dbReference>
<dbReference type="GO" id="GO:0016301">
    <property type="term" value="F:kinase activity"/>
    <property type="evidence" value="ECO:0007669"/>
    <property type="project" value="UniProtKB-KW"/>
</dbReference>
<evidence type="ECO:0000256" key="8">
    <source>
        <dbReference type="ARBA" id="ARBA00022840"/>
    </source>
</evidence>
<keyword evidence="9 13" id="KW-0460">Magnesium</keyword>
<feature type="domain" description="Pyruvate kinase C-terminal" evidence="15">
    <location>
        <begin position="365"/>
        <end position="477"/>
    </location>
</feature>
<evidence type="ECO:0000256" key="10">
    <source>
        <dbReference type="ARBA" id="ARBA00023152"/>
    </source>
</evidence>
<keyword evidence="10 13" id="KW-0324">Glycolysis</keyword>
<evidence type="ECO:0000256" key="7">
    <source>
        <dbReference type="ARBA" id="ARBA00022777"/>
    </source>
</evidence>
<evidence type="ECO:0000256" key="3">
    <source>
        <dbReference type="ARBA" id="ARBA00012142"/>
    </source>
</evidence>
<dbReference type="InterPro" id="IPR001697">
    <property type="entry name" value="Pyr_Knase"/>
</dbReference>
<dbReference type="Proteomes" id="UP001056209">
    <property type="component" value="Chromosome"/>
</dbReference>
<dbReference type="GO" id="GO:0030955">
    <property type="term" value="F:potassium ion binding"/>
    <property type="evidence" value="ECO:0007669"/>
    <property type="project" value="UniProtKB-UniRule"/>
</dbReference>
<comment type="similarity">
    <text evidence="2 13">Belongs to the pyruvate kinase family.</text>
</comment>
<comment type="catalytic activity">
    <reaction evidence="13">
        <text>pyruvate + ATP = phosphoenolpyruvate + ADP + H(+)</text>
        <dbReference type="Rhea" id="RHEA:18157"/>
        <dbReference type="ChEBI" id="CHEBI:15361"/>
        <dbReference type="ChEBI" id="CHEBI:15378"/>
        <dbReference type="ChEBI" id="CHEBI:30616"/>
        <dbReference type="ChEBI" id="CHEBI:58702"/>
        <dbReference type="ChEBI" id="CHEBI:456216"/>
        <dbReference type="EC" id="2.7.1.40"/>
    </reaction>
</comment>
<dbReference type="InterPro" id="IPR036918">
    <property type="entry name" value="Pyrv_Knase_C_sf"/>
</dbReference>
<sequence length="481" mass="52835">MPHQMRRTKIIATLGPATDKDNNLEKIIVSGANIVRLNFSHGETKEHFIRAKKVREIASKLSKYVAILGDLQGPKIRISTFEDNKIYLKSGDNFLIDTMLTNNIGDHKCVGVDYEELAQDVRSGDLLLLDDGKIKLKVITIHNTKIYTKVIIGGILSNNKGLNKLGGGLSAKVLTHKDKVDIITAAQIGVDYLAISFPRSSIDLNFARKLVIDAGSHAKIISKIERAEVVASDETIDDIIHASDAVMVARGDLGVEIGEPELVGVQKKIIKRACALNRAVITATQMMESMVHNSMPTRAEVMDVANAVLDGTDAVMLSAETAIGQYPSETVATVANICLGAEKISNVNFLTHTKQKKKFNNVEEIIAMSAMYTANHLEGVSAVIALTEFENTTLLMSRINSKLPIFALSQHKHTLNIVTLYKGVIPIYFNRTGDNVIDAKYARNLLRDKGFLISGELVVMIQNDAYNKCDMMNISHILQVE</sequence>
<protein>
    <recommendedName>
        <fullName evidence="3 12">Pyruvate kinase</fullName>
        <ecNumber evidence="3 12">2.7.1.40</ecNumber>
    </recommendedName>
</protein>
<dbReference type="InterPro" id="IPR015793">
    <property type="entry name" value="Pyrv_Knase_brl"/>
</dbReference>
<evidence type="ECO:0000256" key="12">
    <source>
        <dbReference type="NCBIfam" id="TIGR01064"/>
    </source>
</evidence>
<evidence type="ECO:0000256" key="1">
    <source>
        <dbReference type="ARBA" id="ARBA00004997"/>
    </source>
</evidence>
<feature type="domain" description="Pyruvate kinase barrel" evidence="14">
    <location>
        <begin position="5"/>
        <end position="331"/>
    </location>
</feature>
<evidence type="ECO:0000256" key="11">
    <source>
        <dbReference type="ARBA" id="ARBA00023317"/>
    </source>
</evidence>
<dbReference type="InterPro" id="IPR011037">
    <property type="entry name" value="Pyrv_Knase-like_insert_dom_sf"/>
</dbReference>
<dbReference type="FunFam" id="2.40.33.10:FF:000001">
    <property type="entry name" value="Pyruvate kinase"/>
    <property type="match status" value="1"/>
</dbReference>
<dbReference type="Gene3D" id="2.40.33.10">
    <property type="entry name" value="PK beta-barrel domain-like"/>
    <property type="match status" value="1"/>
</dbReference>
<evidence type="ECO:0000256" key="4">
    <source>
        <dbReference type="ARBA" id="ARBA00022679"/>
    </source>
</evidence>
<evidence type="ECO:0000259" key="14">
    <source>
        <dbReference type="Pfam" id="PF00224"/>
    </source>
</evidence>
<dbReference type="InterPro" id="IPR015813">
    <property type="entry name" value="Pyrv/PenolPyrv_kinase-like_dom"/>
</dbReference>
<dbReference type="NCBIfam" id="TIGR01064">
    <property type="entry name" value="pyruv_kin"/>
    <property type="match status" value="1"/>
</dbReference>
<dbReference type="InterPro" id="IPR015806">
    <property type="entry name" value="Pyrv_Knase_insert_dom_sf"/>
</dbReference>
<dbReference type="Gene3D" id="3.20.20.60">
    <property type="entry name" value="Phosphoenolpyruvate-binding domains"/>
    <property type="match status" value="1"/>
</dbReference>
<dbReference type="AlphaFoldDB" id="A0A9Q8TW86"/>
<dbReference type="RefSeq" id="WP_250248749.1">
    <property type="nucleotide sequence ID" value="NZ_CP097753.1"/>
</dbReference>
<dbReference type="NCBIfam" id="NF004491">
    <property type="entry name" value="PRK05826.1"/>
    <property type="match status" value="1"/>
</dbReference>
<keyword evidence="5" id="KW-0479">Metal-binding</keyword>
<dbReference type="EC" id="2.7.1.40" evidence="3 12"/>
<comment type="pathway">
    <text evidence="1 13">Carbohydrate degradation; glycolysis; pyruvate from D-glyceraldehyde 3-phosphate: step 5/5.</text>
</comment>
<dbReference type="EMBL" id="CP097753">
    <property type="protein sequence ID" value="URJ28314.1"/>
    <property type="molecule type" value="Genomic_DNA"/>
</dbReference>
<evidence type="ECO:0000259" key="15">
    <source>
        <dbReference type="Pfam" id="PF02887"/>
    </source>
</evidence>
<evidence type="ECO:0000256" key="9">
    <source>
        <dbReference type="ARBA" id="ARBA00022842"/>
    </source>
</evidence>
<organism evidence="16 17">
    <name type="scientific">Candidatus Blochmannia vicinus</name>
    <name type="common">nom. nud.</name>
    <dbReference type="NCBI Taxonomy" id="251540"/>
    <lineage>
        <taxon>Bacteria</taxon>
        <taxon>Pseudomonadati</taxon>
        <taxon>Pseudomonadota</taxon>
        <taxon>Gammaproteobacteria</taxon>
        <taxon>Enterobacterales</taxon>
        <taxon>Enterobacteriaceae</taxon>
        <taxon>ant endosymbionts</taxon>
        <taxon>Candidatus Blochmanniella</taxon>
    </lineage>
</organism>
<evidence type="ECO:0000256" key="13">
    <source>
        <dbReference type="RuleBase" id="RU000504"/>
    </source>
</evidence>
<dbReference type="GO" id="GO:0000287">
    <property type="term" value="F:magnesium ion binding"/>
    <property type="evidence" value="ECO:0007669"/>
    <property type="project" value="UniProtKB-UniRule"/>
</dbReference>